<feature type="compositionally biased region" description="Basic and acidic residues" evidence="1">
    <location>
        <begin position="77"/>
        <end position="93"/>
    </location>
</feature>
<dbReference type="EMBL" id="ML978125">
    <property type="protein sequence ID" value="KAF2099544.1"/>
    <property type="molecule type" value="Genomic_DNA"/>
</dbReference>
<proteinExistence type="predicted"/>
<dbReference type="Proteomes" id="UP000799772">
    <property type="component" value="Unassembled WGS sequence"/>
</dbReference>
<gene>
    <name evidence="2" type="ORF">NA57DRAFT_55503</name>
</gene>
<feature type="compositionally biased region" description="Basic and acidic residues" evidence="1">
    <location>
        <begin position="142"/>
        <end position="151"/>
    </location>
</feature>
<feature type="compositionally biased region" description="Polar residues" evidence="1">
    <location>
        <begin position="37"/>
        <end position="57"/>
    </location>
</feature>
<name>A0A9P4IHX6_9PEZI</name>
<organism evidence="2 3">
    <name type="scientific">Rhizodiscina lignyota</name>
    <dbReference type="NCBI Taxonomy" id="1504668"/>
    <lineage>
        <taxon>Eukaryota</taxon>
        <taxon>Fungi</taxon>
        <taxon>Dikarya</taxon>
        <taxon>Ascomycota</taxon>
        <taxon>Pezizomycotina</taxon>
        <taxon>Dothideomycetes</taxon>
        <taxon>Pleosporomycetidae</taxon>
        <taxon>Aulographales</taxon>
        <taxon>Rhizodiscinaceae</taxon>
        <taxon>Rhizodiscina</taxon>
    </lineage>
</organism>
<feature type="region of interest" description="Disordered" evidence="1">
    <location>
        <begin position="1"/>
        <end position="177"/>
    </location>
</feature>
<accession>A0A9P4IHX6</accession>
<evidence type="ECO:0000313" key="2">
    <source>
        <dbReference type="EMBL" id="KAF2099544.1"/>
    </source>
</evidence>
<evidence type="ECO:0000256" key="1">
    <source>
        <dbReference type="SAM" id="MobiDB-lite"/>
    </source>
</evidence>
<keyword evidence="3" id="KW-1185">Reference proteome</keyword>
<comment type="caution">
    <text evidence="2">The sequence shown here is derived from an EMBL/GenBank/DDBJ whole genome shotgun (WGS) entry which is preliminary data.</text>
</comment>
<evidence type="ECO:0000313" key="3">
    <source>
        <dbReference type="Proteomes" id="UP000799772"/>
    </source>
</evidence>
<feature type="compositionally biased region" description="Polar residues" evidence="1">
    <location>
        <begin position="1"/>
        <end position="18"/>
    </location>
</feature>
<dbReference type="AlphaFoldDB" id="A0A9P4IHX6"/>
<sequence>MSAFNQSMPSQPSKSTAYETGDNPVSKEPAEARAAQYNDSSDSYPTEQRMPQQQSGSIDDATPSAMGQGIRGAGAGEEARGYGEEDVGRHQELDAQQMAAPGEGEVASAVEGKTKRGASGQQEDLVADIDRKKAEQAPYRDAIQESRREDVDVGGVLGQRGGPANPVDQGGYPNSGD</sequence>
<protein>
    <submittedName>
        <fullName evidence="2">Uncharacterized protein</fullName>
    </submittedName>
</protein>
<dbReference type="OrthoDB" id="3438962at2759"/>
<reference evidence="2" key="1">
    <citation type="journal article" date="2020" name="Stud. Mycol.">
        <title>101 Dothideomycetes genomes: a test case for predicting lifestyles and emergence of pathogens.</title>
        <authorList>
            <person name="Haridas S."/>
            <person name="Albert R."/>
            <person name="Binder M."/>
            <person name="Bloem J."/>
            <person name="Labutti K."/>
            <person name="Salamov A."/>
            <person name="Andreopoulos B."/>
            <person name="Baker S."/>
            <person name="Barry K."/>
            <person name="Bills G."/>
            <person name="Bluhm B."/>
            <person name="Cannon C."/>
            <person name="Castanera R."/>
            <person name="Culley D."/>
            <person name="Daum C."/>
            <person name="Ezra D."/>
            <person name="Gonzalez J."/>
            <person name="Henrissat B."/>
            <person name="Kuo A."/>
            <person name="Liang C."/>
            <person name="Lipzen A."/>
            <person name="Lutzoni F."/>
            <person name="Magnuson J."/>
            <person name="Mondo S."/>
            <person name="Nolan M."/>
            <person name="Ohm R."/>
            <person name="Pangilinan J."/>
            <person name="Park H.-J."/>
            <person name="Ramirez L."/>
            <person name="Alfaro M."/>
            <person name="Sun H."/>
            <person name="Tritt A."/>
            <person name="Yoshinaga Y."/>
            <person name="Zwiers L.-H."/>
            <person name="Turgeon B."/>
            <person name="Goodwin S."/>
            <person name="Spatafora J."/>
            <person name="Crous P."/>
            <person name="Grigoriev I."/>
        </authorList>
    </citation>
    <scope>NUCLEOTIDE SEQUENCE</scope>
    <source>
        <strain evidence="2">CBS 133067</strain>
    </source>
</reference>